<dbReference type="RefSeq" id="WP_181290337.1">
    <property type="nucleotide sequence ID" value="NZ_VDLV01000055.1"/>
</dbReference>
<sequence>MNISPRFVVHESEHWIINHRMDSALPGYLMLSAKMMTNSLASLPAEALAELGVLQARIQQTIETRLQPKRLYIGRFGHDAGHSIHFHFIPIYHWVEALFWRDDRYRLLQTFGTIESDSPQTDGAELTLFVWREFCERPDPPTVQGPSVDWVIAVLRDEWGCTL</sequence>
<organism evidence="1 2">
    <name type="scientific">Pseudomonas brassicacearum subsp. neoaurantiaca</name>
    <dbReference type="NCBI Taxonomy" id="494916"/>
    <lineage>
        <taxon>Bacteria</taxon>
        <taxon>Pseudomonadati</taxon>
        <taxon>Pseudomonadota</taxon>
        <taxon>Gammaproteobacteria</taxon>
        <taxon>Pseudomonadales</taxon>
        <taxon>Pseudomonadaceae</taxon>
        <taxon>Pseudomonas</taxon>
    </lineage>
</organism>
<proteinExistence type="predicted"/>
<reference evidence="1 2" key="1">
    <citation type="submission" date="2019-06" db="EMBL/GenBank/DDBJ databases">
        <title>Analysis of the biodiversity of Brassica napus bacterial endophytes for the selection of potential efficient biofertilizers for rapeseed crops.</title>
        <authorList>
            <person name="Jimenez-Gomez A."/>
            <person name="Saati-Santamaria Z."/>
            <person name="Menendez E."/>
            <person name="Rivas R."/>
            <person name="Mateos P.F."/>
            <person name="Velazquez E."/>
            <person name="Garcia-Fraile P."/>
        </authorList>
    </citation>
    <scope>NUCLEOTIDE SEQUENCE [LARGE SCALE GENOMIC DNA]</scope>
    <source>
        <strain evidence="1 2">CDVBN10</strain>
    </source>
</reference>
<evidence type="ECO:0000313" key="2">
    <source>
        <dbReference type="Proteomes" id="UP000572407"/>
    </source>
</evidence>
<dbReference type="Gene3D" id="3.30.428.10">
    <property type="entry name" value="HIT-like"/>
    <property type="match status" value="1"/>
</dbReference>
<dbReference type="SUPFAM" id="SSF54197">
    <property type="entry name" value="HIT-like"/>
    <property type="match status" value="1"/>
</dbReference>
<name>A0A7V8UG92_9PSED</name>
<dbReference type="EMBL" id="VDLV01000055">
    <property type="protein sequence ID" value="MBA1381015.1"/>
    <property type="molecule type" value="Genomic_DNA"/>
</dbReference>
<protein>
    <submittedName>
        <fullName evidence="1">HIT family protein</fullName>
    </submittedName>
</protein>
<comment type="caution">
    <text evidence="1">The sequence shown here is derived from an EMBL/GenBank/DDBJ whole genome shotgun (WGS) entry which is preliminary data.</text>
</comment>
<gene>
    <name evidence="1" type="ORF">FHK92_25030</name>
</gene>
<dbReference type="Proteomes" id="UP000572407">
    <property type="component" value="Unassembled WGS sequence"/>
</dbReference>
<evidence type="ECO:0000313" key="1">
    <source>
        <dbReference type="EMBL" id="MBA1381015.1"/>
    </source>
</evidence>
<dbReference type="InterPro" id="IPR036265">
    <property type="entry name" value="HIT-like_sf"/>
</dbReference>
<dbReference type="AlphaFoldDB" id="A0A7V8UG92"/>
<accession>A0A7V8UG92</accession>